<accession>A0AAW0X7I7</accession>
<dbReference type="Gene3D" id="3.40.50.10190">
    <property type="entry name" value="BRCT domain"/>
    <property type="match status" value="1"/>
</dbReference>
<evidence type="ECO:0000256" key="4">
    <source>
        <dbReference type="ARBA" id="ARBA00022912"/>
    </source>
</evidence>
<dbReference type="PROSITE" id="PS50172">
    <property type="entry name" value="BRCT"/>
    <property type="match status" value="1"/>
</dbReference>
<dbReference type="Proteomes" id="UP001445076">
    <property type="component" value="Unassembled WGS sequence"/>
</dbReference>
<proteinExistence type="predicted"/>
<dbReference type="EC" id="3.1.3.16" evidence="2"/>
<feature type="compositionally biased region" description="Basic and acidic residues" evidence="9">
    <location>
        <begin position="65"/>
        <end position="87"/>
    </location>
</feature>
<feature type="compositionally biased region" description="Polar residues" evidence="9">
    <location>
        <begin position="344"/>
        <end position="354"/>
    </location>
</feature>
<comment type="caution">
    <text evidence="11">The sequence shown here is derived from an EMBL/GenBank/DDBJ whole genome shotgun (WGS) entry which is preliminary data.</text>
</comment>
<dbReference type="SUPFAM" id="SSF52113">
    <property type="entry name" value="BRCT domain"/>
    <property type="match status" value="1"/>
</dbReference>
<comment type="subcellular location">
    <subcellularLocation>
        <location evidence="1">Nucleus</location>
    </subcellularLocation>
</comment>
<keyword evidence="4" id="KW-0904">Protein phosphatase</keyword>
<feature type="region of interest" description="Disordered" evidence="9">
    <location>
        <begin position="43"/>
        <end position="87"/>
    </location>
</feature>
<evidence type="ECO:0000256" key="8">
    <source>
        <dbReference type="ARBA" id="ARBA00048336"/>
    </source>
</evidence>
<feature type="domain" description="BRCT" evidence="10">
    <location>
        <begin position="197"/>
        <end position="304"/>
    </location>
</feature>
<reference evidence="11 12" key="1">
    <citation type="journal article" date="2024" name="BMC Genomics">
        <title>Genome assembly of redclaw crayfish (Cherax quadricarinatus) provides insights into its immune adaptation and hypoxia tolerance.</title>
        <authorList>
            <person name="Liu Z."/>
            <person name="Zheng J."/>
            <person name="Li H."/>
            <person name="Fang K."/>
            <person name="Wang S."/>
            <person name="He J."/>
            <person name="Zhou D."/>
            <person name="Weng S."/>
            <person name="Chi M."/>
            <person name="Gu Z."/>
            <person name="He J."/>
            <person name="Li F."/>
            <person name="Wang M."/>
        </authorList>
    </citation>
    <scope>NUCLEOTIDE SEQUENCE [LARGE SCALE GENOMIC DNA]</scope>
    <source>
        <strain evidence="11">ZL_2023a</strain>
    </source>
</reference>
<feature type="compositionally biased region" description="Acidic residues" evidence="9">
    <location>
        <begin position="405"/>
        <end position="414"/>
    </location>
</feature>
<dbReference type="InterPro" id="IPR036420">
    <property type="entry name" value="BRCT_dom_sf"/>
</dbReference>
<keyword evidence="5" id="KW-0539">Nucleus</keyword>
<name>A0AAW0X7I7_CHEQU</name>
<keyword evidence="3" id="KW-0378">Hydrolase</keyword>
<dbReference type="SMART" id="SM00292">
    <property type="entry name" value="BRCT"/>
    <property type="match status" value="1"/>
</dbReference>
<dbReference type="FunFam" id="3.40.50.10190:FF:000007">
    <property type="entry name" value="RNA polymerase II subunit A C-terminal domain phosphatase"/>
    <property type="match status" value="1"/>
</dbReference>
<feature type="region of interest" description="Disordered" evidence="9">
    <location>
        <begin position="378"/>
        <end position="483"/>
    </location>
</feature>
<dbReference type="GO" id="GO:0008420">
    <property type="term" value="F:RNA polymerase II CTD heptapeptide repeat phosphatase activity"/>
    <property type="evidence" value="ECO:0007669"/>
    <property type="project" value="InterPro"/>
</dbReference>
<dbReference type="AlphaFoldDB" id="A0AAW0X7I7"/>
<feature type="region of interest" description="Disordered" evidence="9">
    <location>
        <begin position="326"/>
        <end position="356"/>
    </location>
</feature>
<evidence type="ECO:0000313" key="12">
    <source>
        <dbReference type="Proteomes" id="UP001445076"/>
    </source>
</evidence>
<dbReference type="PANTHER" id="PTHR23081:SF36">
    <property type="entry name" value="RNA POLYMERASE II SUBUNIT A C-TERMINAL DOMAIN PHOSPHATASE"/>
    <property type="match status" value="1"/>
</dbReference>
<dbReference type="GO" id="GO:0005634">
    <property type="term" value="C:nucleus"/>
    <property type="evidence" value="ECO:0007669"/>
    <property type="project" value="UniProtKB-SubCell"/>
</dbReference>
<evidence type="ECO:0000256" key="7">
    <source>
        <dbReference type="ARBA" id="ARBA00047761"/>
    </source>
</evidence>
<evidence type="ECO:0000313" key="11">
    <source>
        <dbReference type="EMBL" id="KAK8739927.1"/>
    </source>
</evidence>
<protein>
    <recommendedName>
        <fullName evidence="6">RNA polymerase II subunit A C-terminal domain phosphatase</fullName>
        <ecNumber evidence="2">3.1.3.16</ecNumber>
    </recommendedName>
</protein>
<feature type="compositionally biased region" description="Acidic residues" evidence="9">
    <location>
        <begin position="432"/>
        <end position="443"/>
    </location>
</feature>
<dbReference type="InterPro" id="IPR001357">
    <property type="entry name" value="BRCT_dom"/>
</dbReference>
<evidence type="ECO:0000256" key="1">
    <source>
        <dbReference type="ARBA" id="ARBA00004123"/>
    </source>
</evidence>
<evidence type="ECO:0000256" key="3">
    <source>
        <dbReference type="ARBA" id="ARBA00022801"/>
    </source>
</evidence>
<dbReference type="EMBL" id="JARKIK010000035">
    <property type="protein sequence ID" value="KAK8739927.1"/>
    <property type="molecule type" value="Genomic_DNA"/>
</dbReference>
<dbReference type="CDD" id="cd17729">
    <property type="entry name" value="BRCT_CTDP1"/>
    <property type="match status" value="1"/>
</dbReference>
<evidence type="ECO:0000256" key="9">
    <source>
        <dbReference type="SAM" id="MobiDB-lite"/>
    </source>
</evidence>
<evidence type="ECO:0000259" key="10">
    <source>
        <dbReference type="PROSITE" id="PS50172"/>
    </source>
</evidence>
<feature type="compositionally biased region" description="Acidic residues" evidence="9">
    <location>
        <begin position="457"/>
        <end position="470"/>
    </location>
</feature>
<keyword evidence="12" id="KW-1185">Reference proteome</keyword>
<dbReference type="PANTHER" id="PTHR23081">
    <property type="entry name" value="RNA POLYMERASE II CTD PHOSPHATASE"/>
    <property type="match status" value="1"/>
</dbReference>
<gene>
    <name evidence="11" type="ORF">OTU49_003269</name>
</gene>
<comment type="catalytic activity">
    <reaction evidence="7">
        <text>O-phospho-L-seryl-[protein] + H2O = L-seryl-[protein] + phosphate</text>
        <dbReference type="Rhea" id="RHEA:20629"/>
        <dbReference type="Rhea" id="RHEA-COMP:9863"/>
        <dbReference type="Rhea" id="RHEA-COMP:11604"/>
        <dbReference type="ChEBI" id="CHEBI:15377"/>
        <dbReference type="ChEBI" id="CHEBI:29999"/>
        <dbReference type="ChEBI" id="CHEBI:43474"/>
        <dbReference type="ChEBI" id="CHEBI:83421"/>
        <dbReference type="EC" id="3.1.3.16"/>
    </reaction>
</comment>
<evidence type="ECO:0000256" key="6">
    <source>
        <dbReference type="ARBA" id="ARBA00040602"/>
    </source>
</evidence>
<evidence type="ECO:0000256" key="5">
    <source>
        <dbReference type="ARBA" id="ARBA00023242"/>
    </source>
</evidence>
<organism evidence="11 12">
    <name type="scientific">Cherax quadricarinatus</name>
    <name type="common">Australian red claw crayfish</name>
    <dbReference type="NCBI Taxonomy" id="27406"/>
    <lineage>
        <taxon>Eukaryota</taxon>
        <taxon>Metazoa</taxon>
        <taxon>Ecdysozoa</taxon>
        <taxon>Arthropoda</taxon>
        <taxon>Crustacea</taxon>
        <taxon>Multicrustacea</taxon>
        <taxon>Malacostraca</taxon>
        <taxon>Eumalacostraca</taxon>
        <taxon>Eucarida</taxon>
        <taxon>Decapoda</taxon>
        <taxon>Pleocyemata</taxon>
        <taxon>Astacidea</taxon>
        <taxon>Parastacoidea</taxon>
        <taxon>Parastacidae</taxon>
        <taxon>Cherax</taxon>
    </lineage>
</organism>
<comment type="catalytic activity">
    <reaction evidence="8">
        <text>O-phospho-L-threonyl-[protein] + H2O = L-threonyl-[protein] + phosphate</text>
        <dbReference type="Rhea" id="RHEA:47004"/>
        <dbReference type="Rhea" id="RHEA-COMP:11060"/>
        <dbReference type="Rhea" id="RHEA-COMP:11605"/>
        <dbReference type="ChEBI" id="CHEBI:15377"/>
        <dbReference type="ChEBI" id="CHEBI:30013"/>
        <dbReference type="ChEBI" id="CHEBI:43474"/>
        <dbReference type="ChEBI" id="CHEBI:61977"/>
        <dbReference type="EC" id="3.1.3.16"/>
    </reaction>
</comment>
<sequence length="483" mass="54377">MSHKVIEDSRVNSDQTRTETVINDDMKEIDGKNEKVNKVFDSKCTKEENSSERILLTDSLPNRNASEDKVEDKNTKADLSEMKPNSEKKNIDNEMKVKNIDKLDMKMIEMDTLTNNDSIRKEEEVDGSIAASGKIVTCTKRNGNNVLDVVDNDDYLLYLEDILKKIHKRFFEEYDAPQEQAIVDHPLPDLKAIVPAVRKEVLKGVNIVFSGVVPQQMKLQYSKAYIIATSFGASVSERLIVKAKTDTENGDKKNIYTTHMVAANLHTEKVNSARKHKSIKIVTPNWLWKCAERWELVEEQLFPLSKETEKEIHRLPPHHCFFPDPSWLKHNSDTEQTDPGPSGRTRTASGSLLQDVNPLMFFSPDEKNNMTDEVEKILSDEDDDDSDEDEEGDISGDESTSSNGENDDDDDDGEGPDRKKHKGTDQEMSTNAEEDDMDNEDELSSAQFKQSCGLPSDESDDGESGDDEGDLSQMGADLESMLG</sequence>
<evidence type="ECO:0000256" key="2">
    <source>
        <dbReference type="ARBA" id="ARBA00013081"/>
    </source>
</evidence>
<dbReference type="InterPro" id="IPR039189">
    <property type="entry name" value="Fcp1"/>
</dbReference>
<feature type="compositionally biased region" description="Acidic residues" evidence="9">
    <location>
        <begin position="380"/>
        <end position="396"/>
    </location>
</feature>